<organism evidence="2 3">
    <name type="scientific">Sphingomonas montanisoli</name>
    <dbReference type="NCBI Taxonomy" id="2606412"/>
    <lineage>
        <taxon>Bacteria</taxon>
        <taxon>Pseudomonadati</taxon>
        <taxon>Pseudomonadota</taxon>
        <taxon>Alphaproteobacteria</taxon>
        <taxon>Sphingomonadales</taxon>
        <taxon>Sphingomonadaceae</taxon>
        <taxon>Sphingomonas</taxon>
    </lineage>
</organism>
<dbReference type="InterPro" id="IPR036866">
    <property type="entry name" value="RibonucZ/Hydroxyglut_hydro"/>
</dbReference>
<proteinExistence type="predicted"/>
<gene>
    <name evidence="2" type="ORF">FYJ91_02760</name>
</gene>
<keyword evidence="3" id="KW-1185">Reference proteome</keyword>
<dbReference type="Gene3D" id="3.60.15.10">
    <property type="entry name" value="Ribonuclease Z/Hydroxyacylglutathione hydrolase-like"/>
    <property type="match status" value="1"/>
</dbReference>
<name>A0A5D9CCK9_9SPHN</name>
<sequence length="364" mass="40089">MGATRSKWVRRVVVILAILIALGVAARFALPPLLDRTYYSGPVSDHYDGQRFFNPEGEFGSGGSQKVMTPARIWRAITGAPGPGWPKSAPVRQTRPPARVAGDGLRVTWIGHATVLIQTQGLNILTDPVWADRVGPLGITGPVRVRAPGVKLADLPRIDLILVSHNHYDHMDLGTLETLWRRDRPRIVTSLGNDTLLNDRGIAAVARDWGGRVPVKPGVSVVVDRVHHWGSRWGSDRNRALWSGFTIILPGGNIFFAGDTGWGDGAWVRQAAKHGPYRLAILPIGAYHPRDVFSGNHIDPQQSTTVFQTLGARQALGIHWGTFQLTEEAMDEPRVELARTLAQRQIDPSRFRTFLPGQGWDVPK</sequence>
<dbReference type="AlphaFoldDB" id="A0A5D9CCK9"/>
<evidence type="ECO:0000313" key="3">
    <source>
        <dbReference type="Proteomes" id="UP000322077"/>
    </source>
</evidence>
<dbReference type="PANTHER" id="PTHR15032:SF4">
    <property type="entry name" value="N-ACYL-PHOSPHATIDYLETHANOLAMINE-HYDROLYZING PHOSPHOLIPASE D"/>
    <property type="match status" value="1"/>
</dbReference>
<dbReference type="SUPFAM" id="SSF56281">
    <property type="entry name" value="Metallo-hydrolase/oxidoreductase"/>
    <property type="match status" value="1"/>
</dbReference>
<protein>
    <recommendedName>
        <fullName evidence="1">Metallo-beta-lactamase domain-containing protein</fullName>
    </recommendedName>
</protein>
<dbReference type="Pfam" id="PF12706">
    <property type="entry name" value="Lactamase_B_2"/>
    <property type="match status" value="1"/>
</dbReference>
<feature type="domain" description="Metallo-beta-lactamase" evidence="1">
    <location>
        <begin position="123"/>
        <end position="320"/>
    </location>
</feature>
<dbReference type="InterPro" id="IPR001279">
    <property type="entry name" value="Metallo-B-lactamas"/>
</dbReference>
<comment type="caution">
    <text evidence="2">The sequence shown here is derived from an EMBL/GenBank/DDBJ whole genome shotgun (WGS) entry which is preliminary data.</text>
</comment>
<dbReference type="PANTHER" id="PTHR15032">
    <property type="entry name" value="N-ACYL-PHOSPHATIDYLETHANOLAMINE-HYDROLYZING PHOSPHOLIPASE D"/>
    <property type="match status" value="1"/>
</dbReference>
<reference evidence="2 3" key="1">
    <citation type="submission" date="2019-08" db="EMBL/GenBank/DDBJ databases">
        <authorList>
            <person name="Wang G."/>
            <person name="Xu Z."/>
        </authorList>
    </citation>
    <scope>NUCLEOTIDE SEQUENCE [LARGE SCALE GENOMIC DNA]</scope>
    <source>
        <strain evidence="2 3">ZX</strain>
    </source>
</reference>
<evidence type="ECO:0000313" key="2">
    <source>
        <dbReference type="EMBL" id="TZG29076.1"/>
    </source>
</evidence>
<evidence type="ECO:0000259" key="1">
    <source>
        <dbReference type="Pfam" id="PF12706"/>
    </source>
</evidence>
<dbReference type="EMBL" id="VTOU01000001">
    <property type="protein sequence ID" value="TZG29076.1"/>
    <property type="molecule type" value="Genomic_DNA"/>
</dbReference>
<dbReference type="GO" id="GO:0005737">
    <property type="term" value="C:cytoplasm"/>
    <property type="evidence" value="ECO:0007669"/>
    <property type="project" value="TreeGrafter"/>
</dbReference>
<dbReference type="Proteomes" id="UP000322077">
    <property type="component" value="Unassembled WGS sequence"/>
</dbReference>
<dbReference type="RefSeq" id="WP_149520739.1">
    <property type="nucleotide sequence ID" value="NZ_VTOU01000001.1"/>
</dbReference>
<accession>A0A5D9CCK9</accession>